<dbReference type="RefSeq" id="WP_088149073.1">
    <property type="nucleotide sequence ID" value="NZ_NHON01000001.1"/>
</dbReference>
<sequence>MTQRFLSLSWLAVATLILPGVAQADGERLEKTFLSICVDTFPDFAALGAKVTALGGWLDPKSETISRVPFVLPDVAWGGSTGARDRREIGDMGIDRAEGTVSGLPAAGCAITGRGSIDNTAMAQLVGHFEPVLYIGEHESPLMGDRTRSWWVQVNGQGAVLAITQPRWGGEIIATSIALVRLDKVLIDELKPTDTAP</sequence>
<comment type="caution">
    <text evidence="2">The sequence shown here is derived from an EMBL/GenBank/DDBJ whole genome shotgun (WGS) entry which is preliminary data.</text>
</comment>
<evidence type="ECO:0000313" key="3">
    <source>
        <dbReference type="Proteomes" id="UP000196655"/>
    </source>
</evidence>
<protein>
    <submittedName>
        <fullName evidence="2">Uncharacterized protein</fullName>
    </submittedName>
</protein>
<accession>A0A211ZUZ2</accession>
<feature type="chain" id="PRO_5012352043" evidence="1">
    <location>
        <begin position="25"/>
        <end position="197"/>
    </location>
</feature>
<evidence type="ECO:0000256" key="1">
    <source>
        <dbReference type="SAM" id="SignalP"/>
    </source>
</evidence>
<keyword evidence="3" id="KW-1185">Reference proteome</keyword>
<keyword evidence="1" id="KW-0732">Signal</keyword>
<reference evidence="3" key="1">
    <citation type="submission" date="2017-05" db="EMBL/GenBank/DDBJ databases">
        <authorList>
            <person name="Macchi M."/>
            <person name="Festa S."/>
            <person name="Coppotelli B.M."/>
            <person name="Morelli I.S."/>
        </authorList>
    </citation>
    <scope>NUCLEOTIDE SEQUENCE [LARGE SCALE GENOMIC DNA]</scope>
    <source>
        <strain evidence="3">I</strain>
    </source>
</reference>
<proteinExistence type="predicted"/>
<dbReference type="Proteomes" id="UP000196655">
    <property type="component" value="Unassembled WGS sequence"/>
</dbReference>
<evidence type="ECO:0000313" key="2">
    <source>
        <dbReference type="EMBL" id="OWJ69085.1"/>
    </source>
</evidence>
<dbReference type="EMBL" id="NHON01000001">
    <property type="protein sequence ID" value="OWJ69085.1"/>
    <property type="molecule type" value="Genomic_DNA"/>
</dbReference>
<dbReference type="AlphaFoldDB" id="A0A211ZUZ2"/>
<gene>
    <name evidence="2" type="ORF">BWR60_00655</name>
</gene>
<feature type="signal peptide" evidence="1">
    <location>
        <begin position="1"/>
        <end position="24"/>
    </location>
</feature>
<organism evidence="2 3">
    <name type="scientific">Inquilinus limosus</name>
    <dbReference type="NCBI Taxonomy" id="171674"/>
    <lineage>
        <taxon>Bacteria</taxon>
        <taxon>Pseudomonadati</taxon>
        <taxon>Pseudomonadota</taxon>
        <taxon>Alphaproteobacteria</taxon>
        <taxon>Rhodospirillales</taxon>
        <taxon>Rhodospirillaceae</taxon>
        <taxon>Inquilinus</taxon>
    </lineage>
</organism>
<name>A0A211ZUZ2_9PROT</name>